<accession>A0A1B4Y2P0</accession>
<organism evidence="3 4">
    <name type="scientific">Mycobacterium ulcerans subsp. shinshuense</name>
    <dbReference type="NCBI Taxonomy" id="1124626"/>
    <lineage>
        <taxon>Bacteria</taxon>
        <taxon>Bacillati</taxon>
        <taxon>Actinomycetota</taxon>
        <taxon>Actinomycetes</taxon>
        <taxon>Mycobacteriales</taxon>
        <taxon>Mycobacteriaceae</taxon>
        <taxon>Mycobacterium</taxon>
        <taxon>Mycobacterium ulcerans group</taxon>
    </lineage>
</organism>
<reference evidence="3 4" key="1">
    <citation type="submission" date="2016-08" db="EMBL/GenBank/DDBJ databases">
        <title>Complete genome sequence of Mycobacterium shinshuense, a subspecies of M. ulcerans.</title>
        <authorList>
            <person name="Yoshida M."/>
            <person name="Ogura Y."/>
            <person name="Hayashi T."/>
            <person name="Hoshino Y."/>
        </authorList>
    </citation>
    <scope>NUCLEOTIDE SEQUENCE [LARGE SCALE GENOMIC DNA]</scope>
    <source>
        <strain evidence="4">ATCC 33728</strain>
    </source>
</reference>
<dbReference type="AlphaFoldDB" id="A0A1B4Y2P0"/>
<feature type="signal peptide" evidence="2">
    <location>
        <begin position="1"/>
        <end position="20"/>
    </location>
</feature>
<sequence length="206" mass="20767">MKNTCTLAATLTATVTLAAAALVGCSSNTESSPSSSSQSSPSNASSASSAATAAPTDPADYARLLIQASEIDAPEAFTASPPVRNPDGRPGVSTSFSNDDRSHVINDTIWVLPDPAAATSALDQRKNALDGIVTGTPDPFDVGVGGIAITGLSPDGTKGVTVLLFTQGRALAELEFDGPAEIPAPPEFVTDVGRKQDAAIKKGLTG</sequence>
<dbReference type="Proteomes" id="UP000218067">
    <property type="component" value="Chromosome"/>
</dbReference>
<feature type="chain" id="PRO_5008572835" description="Lipoprotein" evidence="2">
    <location>
        <begin position="21"/>
        <end position="206"/>
    </location>
</feature>
<evidence type="ECO:0000313" key="3">
    <source>
        <dbReference type="EMBL" id="BAV41321.1"/>
    </source>
</evidence>
<dbReference type="GeneID" id="93436776"/>
<evidence type="ECO:0000256" key="2">
    <source>
        <dbReference type="SAM" id="SignalP"/>
    </source>
</evidence>
<feature type="region of interest" description="Disordered" evidence="1">
    <location>
        <begin position="26"/>
        <end position="55"/>
    </location>
</feature>
<keyword evidence="2" id="KW-0732">Signal</keyword>
<evidence type="ECO:0000313" key="4">
    <source>
        <dbReference type="Proteomes" id="UP000218067"/>
    </source>
</evidence>
<proteinExistence type="predicted"/>
<gene>
    <name evidence="3" type="ORF">SHTP_2158</name>
</gene>
<feature type="region of interest" description="Disordered" evidence="1">
    <location>
        <begin position="76"/>
        <end position="99"/>
    </location>
</feature>
<dbReference type="EMBL" id="AP017624">
    <property type="protein sequence ID" value="BAV41321.1"/>
    <property type="molecule type" value="Genomic_DNA"/>
</dbReference>
<dbReference type="PROSITE" id="PS51257">
    <property type="entry name" value="PROKAR_LIPOPROTEIN"/>
    <property type="match status" value="1"/>
</dbReference>
<protein>
    <recommendedName>
        <fullName evidence="5">Lipoprotein</fullName>
    </recommendedName>
</protein>
<name>A0A1B4Y2P0_MYCUL</name>
<evidence type="ECO:0008006" key="5">
    <source>
        <dbReference type="Google" id="ProtNLM"/>
    </source>
</evidence>
<evidence type="ECO:0000256" key="1">
    <source>
        <dbReference type="SAM" id="MobiDB-lite"/>
    </source>
</evidence>
<dbReference type="RefSeq" id="WP_015355442.1">
    <property type="nucleotide sequence ID" value="NZ_AP017624.1"/>
</dbReference>